<dbReference type="SUPFAM" id="SSF52374">
    <property type="entry name" value="Nucleotidylyl transferase"/>
    <property type="match status" value="1"/>
</dbReference>
<dbReference type="InterPro" id="IPR009080">
    <property type="entry name" value="tRNAsynth_Ia_anticodon-bd"/>
</dbReference>
<dbReference type="GO" id="GO:0006429">
    <property type="term" value="P:leucyl-tRNA aminoacylation"/>
    <property type="evidence" value="ECO:0007669"/>
    <property type="project" value="UniProtKB-UniRule"/>
</dbReference>
<feature type="domain" description="Leucyl-tRNA synthetase editing" evidence="14">
    <location>
        <begin position="221"/>
        <end position="411"/>
    </location>
</feature>
<dbReference type="CDD" id="cd07958">
    <property type="entry name" value="Anticodon_Ia_Leu_BEm"/>
    <property type="match status" value="1"/>
</dbReference>
<evidence type="ECO:0000259" key="12">
    <source>
        <dbReference type="Pfam" id="PF08264"/>
    </source>
</evidence>
<comment type="caution">
    <text evidence="15">The sequence shown here is derived from an EMBL/GenBank/DDBJ whole genome shotgun (WGS) entry which is preliminary data.</text>
</comment>
<dbReference type="STRING" id="1798665.A2942_04250"/>
<dbReference type="FunFam" id="3.40.50.620:FF:000003">
    <property type="entry name" value="Leucine--tRNA ligase"/>
    <property type="match status" value="1"/>
</dbReference>
<dbReference type="SUPFAM" id="SSF50677">
    <property type="entry name" value="ValRS/IleRS/LeuRS editing domain"/>
    <property type="match status" value="1"/>
</dbReference>
<evidence type="ECO:0000259" key="14">
    <source>
        <dbReference type="Pfam" id="PF13603"/>
    </source>
</evidence>
<dbReference type="FunFam" id="1.10.730.10:FF:000002">
    <property type="entry name" value="Leucine--tRNA ligase"/>
    <property type="match status" value="1"/>
</dbReference>
<dbReference type="InterPro" id="IPR025709">
    <property type="entry name" value="Leu_tRNA-synth_edit"/>
</dbReference>
<dbReference type="GO" id="GO:0004823">
    <property type="term" value="F:leucine-tRNA ligase activity"/>
    <property type="evidence" value="ECO:0007669"/>
    <property type="project" value="UniProtKB-UniRule"/>
</dbReference>
<evidence type="ECO:0000256" key="2">
    <source>
        <dbReference type="ARBA" id="ARBA00022490"/>
    </source>
</evidence>
<dbReference type="FunFam" id="3.40.50.620:FF:000056">
    <property type="entry name" value="Leucine--tRNA ligase"/>
    <property type="match status" value="1"/>
</dbReference>
<feature type="domain" description="Methionyl/Leucyl tRNA synthetase" evidence="13">
    <location>
        <begin position="38"/>
        <end position="180"/>
    </location>
</feature>
<dbReference type="InterPro" id="IPR002300">
    <property type="entry name" value="aa-tRNA-synth_Ia"/>
</dbReference>
<evidence type="ECO:0000256" key="4">
    <source>
        <dbReference type="ARBA" id="ARBA00022741"/>
    </source>
</evidence>
<dbReference type="Pfam" id="PF13603">
    <property type="entry name" value="tRNA-synt_1_2"/>
    <property type="match status" value="1"/>
</dbReference>
<dbReference type="CDD" id="cd00812">
    <property type="entry name" value="LeuRS_core"/>
    <property type="match status" value="1"/>
</dbReference>
<organism evidence="15 16">
    <name type="scientific">Candidatus Lloydbacteria bacterium RIFCSPLOWO2_01_FULL_50_20</name>
    <dbReference type="NCBI Taxonomy" id="1798665"/>
    <lineage>
        <taxon>Bacteria</taxon>
        <taxon>Candidatus Lloydiibacteriota</taxon>
    </lineage>
</organism>
<name>A0A1G2DCL9_9BACT</name>
<dbReference type="InterPro" id="IPR009008">
    <property type="entry name" value="Val/Leu/Ile-tRNA-synth_edit"/>
</dbReference>
<dbReference type="InterPro" id="IPR002302">
    <property type="entry name" value="Leu-tRNA-ligase"/>
</dbReference>
<dbReference type="GO" id="GO:0005829">
    <property type="term" value="C:cytosol"/>
    <property type="evidence" value="ECO:0007669"/>
    <property type="project" value="TreeGrafter"/>
</dbReference>
<comment type="similarity">
    <text evidence="1 9 10">Belongs to the class-I aminoacyl-tRNA synthetase family.</text>
</comment>
<dbReference type="Pfam" id="PF09334">
    <property type="entry name" value="tRNA-synt_1g"/>
    <property type="match status" value="1"/>
</dbReference>
<gene>
    <name evidence="9" type="primary">leuS</name>
    <name evidence="15" type="ORF">A2942_04250</name>
</gene>
<evidence type="ECO:0000256" key="5">
    <source>
        <dbReference type="ARBA" id="ARBA00022840"/>
    </source>
</evidence>
<dbReference type="PANTHER" id="PTHR43740:SF2">
    <property type="entry name" value="LEUCINE--TRNA LIGASE, MITOCHONDRIAL"/>
    <property type="match status" value="1"/>
</dbReference>
<reference evidence="15 16" key="1">
    <citation type="journal article" date="2016" name="Nat. Commun.">
        <title>Thousands of microbial genomes shed light on interconnected biogeochemical processes in an aquifer system.</title>
        <authorList>
            <person name="Anantharaman K."/>
            <person name="Brown C.T."/>
            <person name="Hug L.A."/>
            <person name="Sharon I."/>
            <person name="Castelle C.J."/>
            <person name="Probst A.J."/>
            <person name="Thomas B.C."/>
            <person name="Singh A."/>
            <person name="Wilkins M.J."/>
            <person name="Karaoz U."/>
            <person name="Brodie E.L."/>
            <person name="Williams K.H."/>
            <person name="Hubbard S.S."/>
            <person name="Banfield J.F."/>
        </authorList>
    </citation>
    <scope>NUCLEOTIDE SEQUENCE [LARGE SCALE GENOMIC DNA]</scope>
</reference>
<dbReference type="SUPFAM" id="SSF47323">
    <property type="entry name" value="Anticodon-binding domain of a subclass of class I aminoacyl-tRNA synthetases"/>
    <property type="match status" value="1"/>
</dbReference>
<dbReference type="InterPro" id="IPR013155">
    <property type="entry name" value="M/V/L/I-tRNA-synth_anticd-bd"/>
</dbReference>
<keyword evidence="4 9" id="KW-0547">Nucleotide-binding</keyword>
<dbReference type="NCBIfam" id="TIGR00396">
    <property type="entry name" value="leuS_bact"/>
    <property type="match status" value="1"/>
</dbReference>
<proteinExistence type="inferred from homology"/>
<dbReference type="EMBL" id="MHLP01000038">
    <property type="protein sequence ID" value="OGZ11395.1"/>
    <property type="molecule type" value="Genomic_DNA"/>
</dbReference>
<comment type="subcellular location">
    <subcellularLocation>
        <location evidence="9">Cytoplasm</location>
    </subcellularLocation>
</comment>
<protein>
    <recommendedName>
        <fullName evidence="9">Leucine--tRNA ligase</fullName>
        <ecNumber evidence="9">6.1.1.4</ecNumber>
    </recommendedName>
    <alternativeName>
        <fullName evidence="9">Leucyl-tRNA synthetase</fullName>
        <shortName evidence="9">LeuRS</shortName>
    </alternativeName>
</protein>
<evidence type="ECO:0000313" key="15">
    <source>
        <dbReference type="EMBL" id="OGZ11395.1"/>
    </source>
</evidence>
<dbReference type="PANTHER" id="PTHR43740">
    <property type="entry name" value="LEUCYL-TRNA SYNTHETASE"/>
    <property type="match status" value="1"/>
</dbReference>
<dbReference type="AlphaFoldDB" id="A0A1G2DCL9"/>
<keyword evidence="6 9" id="KW-0648">Protein biosynthesis</keyword>
<evidence type="ECO:0000259" key="11">
    <source>
        <dbReference type="Pfam" id="PF00133"/>
    </source>
</evidence>
<feature type="domain" description="Methionyl/Valyl/Leucyl/Isoleucyl-tRNA synthetase anticodon-binding" evidence="12">
    <location>
        <begin position="680"/>
        <end position="788"/>
    </location>
</feature>
<dbReference type="PRINTS" id="PR00985">
    <property type="entry name" value="TRNASYNTHLEU"/>
</dbReference>
<evidence type="ECO:0000256" key="6">
    <source>
        <dbReference type="ARBA" id="ARBA00022917"/>
    </source>
</evidence>
<evidence type="ECO:0000256" key="9">
    <source>
        <dbReference type="HAMAP-Rule" id="MF_00049"/>
    </source>
</evidence>
<evidence type="ECO:0000256" key="1">
    <source>
        <dbReference type="ARBA" id="ARBA00005594"/>
    </source>
</evidence>
<dbReference type="Pfam" id="PF08264">
    <property type="entry name" value="Anticodon_1"/>
    <property type="match status" value="1"/>
</dbReference>
<dbReference type="GO" id="GO:0002161">
    <property type="term" value="F:aminoacyl-tRNA deacylase activity"/>
    <property type="evidence" value="ECO:0007669"/>
    <property type="project" value="InterPro"/>
</dbReference>
<comment type="catalytic activity">
    <reaction evidence="8 9">
        <text>tRNA(Leu) + L-leucine + ATP = L-leucyl-tRNA(Leu) + AMP + diphosphate</text>
        <dbReference type="Rhea" id="RHEA:11688"/>
        <dbReference type="Rhea" id="RHEA-COMP:9613"/>
        <dbReference type="Rhea" id="RHEA-COMP:9622"/>
        <dbReference type="ChEBI" id="CHEBI:30616"/>
        <dbReference type="ChEBI" id="CHEBI:33019"/>
        <dbReference type="ChEBI" id="CHEBI:57427"/>
        <dbReference type="ChEBI" id="CHEBI:78442"/>
        <dbReference type="ChEBI" id="CHEBI:78494"/>
        <dbReference type="ChEBI" id="CHEBI:456215"/>
        <dbReference type="EC" id="6.1.1.4"/>
    </reaction>
</comment>
<keyword evidence="3 9" id="KW-0436">Ligase</keyword>
<dbReference type="InterPro" id="IPR015413">
    <property type="entry name" value="Methionyl/Leucyl_tRNA_Synth"/>
</dbReference>
<evidence type="ECO:0000256" key="7">
    <source>
        <dbReference type="ARBA" id="ARBA00023146"/>
    </source>
</evidence>
<dbReference type="Pfam" id="PF00133">
    <property type="entry name" value="tRNA-synt_1"/>
    <property type="match status" value="1"/>
</dbReference>
<keyword evidence="7 9" id="KW-0030">Aminoacyl-tRNA synthetase</keyword>
<dbReference type="EC" id="6.1.1.4" evidence="9"/>
<keyword evidence="2 9" id="KW-0963">Cytoplasm</keyword>
<dbReference type="GO" id="GO:0005524">
    <property type="term" value="F:ATP binding"/>
    <property type="evidence" value="ECO:0007669"/>
    <property type="project" value="UniProtKB-UniRule"/>
</dbReference>
<dbReference type="HAMAP" id="MF_00049_B">
    <property type="entry name" value="Leu_tRNA_synth_B"/>
    <property type="match status" value="1"/>
</dbReference>
<accession>A0A1G2DCL9</accession>
<dbReference type="Gene3D" id="3.40.50.620">
    <property type="entry name" value="HUPs"/>
    <property type="match status" value="2"/>
</dbReference>
<comment type="caution">
    <text evidence="9">Lacks conserved residue(s) required for the propagation of feature annotation.</text>
</comment>
<sequence>MKEYDPKKIEAKWQKKWKEFGLSRTRDDPKKPKCYVLGEFPYPSGEGLHTGHTRIYTASDVYARMKRMQGYNVLFPSGWDAFGLPAEQFAIKNKVHPSASVKKNTERYREQMECVGLSYDWEREVNTTDPFYYKWTQWAFIKMFEKGLAFQSFEPINWCMTCQTGLANEDLEGNNCERCDTPVVKKPMRQWMIRITDYADRLIDDLETLPEWSEAIKEAQRNWIGRSEGAQIQFLVSSGQLPEKFLIQDISVFTTRPDTLFGATFVAISAELAKQWLDAGWEASMEVHAFIERTLKAEANRSFDEVPEKEGIATGVFAVNPANNEKIPIWIANYVLSGYGSGAIMAVPAHDERDFAFAKKYKLPIRMVICPNYPASHCPILDEAYAGSGHLVESGKFTGMFSDDAKKAITAFIGGKMTKQYRLKDWVFSRQRYWGEPIPVVHDESGKVYPVDERDLPVVLPEVRSYAPTGTGESPLADISDWVNAKGYITERGTFKIAEEKDALKGTETKIFRRETNTMPQWAGSSWYYLRFMDPKNADALVGKDKEKYWAPVDVYVGGAEHVTRHLIYARFWHKFLFDIGVVSTLEPFTRRKGVGLVLGEGGVKMSKRLGNVINPDDIIEQFGADSLRIYEMFMGPFGQAIAWSTDNLVGARRFIERIWRLKERAHREVASGKDTELLLNQTIKKVGEDIEGFAFNTAISQLMILLNHLEKLEKVPSHALCSFVRLLAPFAPHVANELWEELGQETSLDNEQWPLFDPEKILSDEMTIAVQVNGKLRDTFSSPRNTGEEEVKKAALARPFVHKWLEGKTPIKLIYIPGKILNIVIH</sequence>
<evidence type="ECO:0000313" key="16">
    <source>
        <dbReference type="Proteomes" id="UP000178534"/>
    </source>
</evidence>
<evidence type="ECO:0000259" key="13">
    <source>
        <dbReference type="Pfam" id="PF09334"/>
    </source>
</evidence>
<dbReference type="Proteomes" id="UP000178534">
    <property type="component" value="Unassembled WGS sequence"/>
</dbReference>
<dbReference type="Gene3D" id="3.10.20.590">
    <property type="match status" value="1"/>
</dbReference>
<keyword evidence="5 9" id="KW-0067">ATP-binding</keyword>
<feature type="domain" description="Aminoacyl-tRNA synthetase class Ia" evidence="11">
    <location>
        <begin position="423"/>
        <end position="644"/>
    </location>
</feature>
<dbReference type="Gene3D" id="1.10.730.10">
    <property type="entry name" value="Isoleucyl-tRNA Synthetase, Domain 1"/>
    <property type="match status" value="2"/>
</dbReference>
<evidence type="ECO:0000256" key="3">
    <source>
        <dbReference type="ARBA" id="ARBA00022598"/>
    </source>
</evidence>
<feature type="binding site" evidence="9">
    <location>
        <position position="608"/>
    </location>
    <ligand>
        <name>ATP</name>
        <dbReference type="ChEBI" id="CHEBI:30616"/>
    </ligand>
</feature>
<evidence type="ECO:0000256" key="10">
    <source>
        <dbReference type="RuleBase" id="RU363039"/>
    </source>
</evidence>
<evidence type="ECO:0000256" key="8">
    <source>
        <dbReference type="ARBA" id="ARBA00047469"/>
    </source>
</evidence>
<dbReference type="InterPro" id="IPR014729">
    <property type="entry name" value="Rossmann-like_a/b/a_fold"/>
</dbReference>